<name>A0A9C7LB96_9BACI</name>
<gene>
    <name evidence="2" type="primary">ybdM</name>
    <name evidence="2" type="ORF">NEOCIP111885_02420</name>
</gene>
<dbReference type="SUPFAM" id="SSF56112">
    <property type="entry name" value="Protein kinase-like (PK-like)"/>
    <property type="match status" value="1"/>
</dbReference>
<dbReference type="SMART" id="SM00219">
    <property type="entry name" value="TyrKc"/>
    <property type="match status" value="1"/>
</dbReference>
<dbReference type="InterPro" id="IPR000719">
    <property type="entry name" value="Prot_kinase_dom"/>
</dbReference>
<organism evidence="2 3">
    <name type="scientific">Pseudoneobacillus rhizosphaerae</name>
    <dbReference type="NCBI Taxonomy" id="2880968"/>
    <lineage>
        <taxon>Bacteria</taxon>
        <taxon>Bacillati</taxon>
        <taxon>Bacillota</taxon>
        <taxon>Bacilli</taxon>
        <taxon>Bacillales</taxon>
        <taxon>Bacillaceae</taxon>
        <taxon>Pseudoneobacillus</taxon>
    </lineage>
</organism>
<keyword evidence="2" id="KW-0808">Transferase</keyword>
<evidence type="ECO:0000313" key="3">
    <source>
        <dbReference type="Proteomes" id="UP000789845"/>
    </source>
</evidence>
<dbReference type="Gene3D" id="3.30.200.20">
    <property type="entry name" value="Phosphorylase Kinase, domain 1"/>
    <property type="match status" value="1"/>
</dbReference>
<dbReference type="InterPro" id="IPR053235">
    <property type="entry name" value="Ser_Thr_kinase"/>
</dbReference>
<dbReference type="Gene3D" id="1.10.510.10">
    <property type="entry name" value="Transferase(Phosphotransferase) domain 1"/>
    <property type="match status" value="1"/>
</dbReference>
<dbReference type="Pfam" id="PF00069">
    <property type="entry name" value="Pkinase"/>
    <property type="match status" value="1"/>
</dbReference>
<dbReference type="InterPro" id="IPR020635">
    <property type="entry name" value="Tyr_kinase_cat_dom"/>
</dbReference>
<dbReference type="EMBL" id="CAKJTG010000012">
    <property type="protein sequence ID" value="CAG9608703.1"/>
    <property type="molecule type" value="Genomic_DNA"/>
</dbReference>
<protein>
    <submittedName>
        <fullName evidence="2">Serine/threonine-protein kinase YbdM</fullName>
        <ecNumber evidence="2">2.7.11.1</ecNumber>
    </submittedName>
</protein>
<dbReference type="EC" id="2.7.11.1" evidence="2"/>
<feature type="domain" description="Protein kinase" evidence="1">
    <location>
        <begin position="23"/>
        <end position="262"/>
    </location>
</feature>
<dbReference type="PROSITE" id="PS50011">
    <property type="entry name" value="PROTEIN_KINASE_DOM"/>
    <property type="match status" value="1"/>
</dbReference>
<dbReference type="RefSeq" id="WP_230496948.1">
    <property type="nucleotide sequence ID" value="NZ_CAKJTG010000012.1"/>
</dbReference>
<dbReference type="PANTHER" id="PTHR24361">
    <property type="entry name" value="MITOGEN-ACTIVATED KINASE KINASE KINASE"/>
    <property type="match status" value="1"/>
</dbReference>
<dbReference type="GO" id="GO:0004674">
    <property type="term" value="F:protein serine/threonine kinase activity"/>
    <property type="evidence" value="ECO:0007669"/>
    <property type="project" value="UniProtKB-EC"/>
</dbReference>
<comment type="caution">
    <text evidence="2">The sequence shown here is derived from an EMBL/GenBank/DDBJ whole genome shotgun (WGS) entry which is preliminary data.</text>
</comment>
<dbReference type="GO" id="GO:0004713">
    <property type="term" value="F:protein tyrosine kinase activity"/>
    <property type="evidence" value="ECO:0007669"/>
    <property type="project" value="InterPro"/>
</dbReference>
<dbReference type="Proteomes" id="UP000789845">
    <property type="component" value="Unassembled WGS sequence"/>
</dbReference>
<dbReference type="AlphaFoldDB" id="A0A9C7LB96"/>
<evidence type="ECO:0000313" key="2">
    <source>
        <dbReference type="EMBL" id="CAG9608703.1"/>
    </source>
</evidence>
<sequence>MFANLTDILERPIKVGCILKGRYKIIHFIAKGSYGLAYRAIDLLSDQMVLVKQFRKRKWKVRRGLLEREAKMLKALDHPAIPKCLDFFEEKEQSFLIMEFLEGQNIEELIFYQNERFNERASFRILLEVLRIIQYFHEKGIIHRDLRLPNILIKNKQIFIIDFGLAVFCDEKDPIPYESMPLEKRLFREISFASDFYALGHFVLFLLYSDYQASSLKNRSWEEELDIGNDSKRIIRKLLKLDLCYEHASEIIKDVEQVLESN</sequence>
<keyword evidence="3" id="KW-1185">Reference proteome</keyword>
<dbReference type="GO" id="GO:0005524">
    <property type="term" value="F:ATP binding"/>
    <property type="evidence" value="ECO:0007669"/>
    <property type="project" value="InterPro"/>
</dbReference>
<proteinExistence type="predicted"/>
<reference evidence="2" key="1">
    <citation type="submission" date="2021-10" db="EMBL/GenBank/DDBJ databases">
        <authorList>
            <person name="Criscuolo A."/>
        </authorList>
    </citation>
    <scope>NUCLEOTIDE SEQUENCE</scope>
    <source>
        <strain evidence="2">CIP111885</strain>
    </source>
</reference>
<accession>A0A9C7LB96</accession>
<dbReference type="GO" id="GO:0005737">
    <property type="term" value="C:cytoplasm"/>
    <property type="evidence" value="ECO:0007669"/>
    <property type="project" value="TreeGrafter"/>
</dbReference>
<keyword evidence="2" id="KW-0418">Kinase</keyword>
<evidence type="ECO:0000259" key="1">
    <source>
        <dbReference type="PROSITE" id="PS50011"/>
    </source>
</evidence>
<dbReference type="InterPro" id="IPR011009">
    <property type="entry name" value="Kinase-like_dom_sf"/>
</dbReference>